<dbReference type="Pfam" id="PF14398">
    <property type="entry name" value="ATPgrasp_YheCD"/>
    <property type="match status" value="1"/>
</dbReference>
<gene>
    <name evidence="1" type="ORF">GRF59_21335</name>
</gene>
<name>A0A7X3ILJ2_9BACL</name>
<dbReference type="Proteomes" id="UP000460318">
    <property type="component" value="Unassembled WGS sequence"/>
</dbReference>
<sequence length="276" mass="31828">MAIQRVSSKWAKTNVLLRNRQVARYIPITLKYSRAALGEMLDQRSLVYIKPDIGTYGNGVMCVERLHEVKKNIEQDAPDSISEHYRLHYVTSSEDYHSLNDLHGAIRSRTQQKTYLLQHGISKLKYRNRSFDLRVLTQKNPSGNWETTGIIGRVAAKNKIITNYHSGGSIQMLDEVLKEHASQEQINELEKELYNLGEKTAQQLQKDYPRLKEIGLDIALDTDLYPWILEVNTLPAIFPFKKFFKDKSVYRRIERYAIAYGRITVPAKAGRSKSKA</sequence>
<dbReference type="EMBL" id="WUBI01000004">
    <property type="protein sequence ID" value="MWV46154.1"/>
    <property type="molecule type" value="Genomic_DNA"/>
</dbReference>
<evidence type="ECO:0000313" key="1">
    <source>
        <dbReference type="EMBL" id="MWV46154.1"/>
    </source>
</evidence>
<proteinExistence type="predicted"/>
<dbReference type="RefSeq" id="WP_160499770.1">
    <property type="nucleotide sequence ID" value="NZ_WUBI01000004.1"/>
</dbReference>
<organism evidence="1 2">
    <name type="scientific">Paenibacillus dendrobii</name>
    <dbReference type="NCBI Taxonomy" id="2691084"/>
    <lineage>
        <taxon>Bacteria</taxon>
        <taxon>Bacillati</taxon>
        <taxon>Bacillota</taxon>
        <taxon>Bacilli</taxon>
        <taxon>Bacillales</taxon>
        <taxon>Paenibacillaceae</taxon>
        <taxon>Paenibacillus</taxon>
    </lineage>
</organism>
<dbReference type="InterPro" id="IPR026838">
    <property type="entry name" value="YheC/D"/>
</dbReference>
<comment type="caution">
    <text evidence="1">The sequence shown here is derived from an EMBL/GenBank/DDBJ whole genome shotgun (WGS) entry which is preliminary data.</text>
</comment>
<protein>
    <submittedName>
        <fullName evidence="1">YheC/YheD family protein</fullName>
    </submittedName>
</protein>
<evidence type="ECO:0000313" key="2">
    <source>
        <dbReference type="Proteomes" id="UP000460318"/>
    </source>
</evidence>
<reference evidence="1 2" key="1">
    <citation type="submission" date="2019-12" db="EMBL/GenBank/DDBJ databases">
        <title>Paenibacillus sp. nov., an endophytic bacterium isolated from the stem of Dendrobium.</title>
        <authorList>
            <person name="Zhao R."/>
        </authorList>
    </citation>
    <scope>NUCLEOTIDE SEQUENCE [LARGE SCALE GENOMIC DNA]</scope>
    <source>
        <strain evidence="1 2">HJL G12</strain>
    </source>
</reference>
<dbReference type="Gene3D" id="3.30.470.20">
    <property type="entry name" value="ATP-grasp fold, B domain"/>
    <property type="match status" value="1"/>
</dbReference>
<keyword evidence="2" id="KW-1185">Reference proteome</keyword>
<accession>A0A7X3ILJ2</accession>
<dbReference type="AlphaFoldDB" id="A0A7X3ILJ2"/>
<dbReference type="SUPFAM" id="SSF56059">
    <property type="entry name" value="Glutathione synthetase ATP-binding domain-like"/>
    <property type="match status" value="1"/>
</dbReference>